<keyword evidence="4" id="KW-1185">Reference proteome</keyword>
<evidence type="ECO:0000256" key="2">
    <source>
        <dbReference type="SAM" id="SignalP"/>
    </source>
</evidence>
<dbReference type="PROSITE" id="PS51257">
    <property type="entry name" value="PROKAR_LIPOPROTEIN"/>
    <property type="match status" value="1"/>
</dbReference>
<feature type="signal peptide" evidence="2">
    <location>
        <begin position="1"/>
        <end position="21"/>
    </location>
</feature>
<comment type="caution">
    <text evidence="3">The sequence shown here is derived from an EMBL/GenBank/DDBJ whole genome shotgun (WGS) entry which is preliminary data.</text>
</comment>
<organism evidence="3 4">
    <name type="scientific">Terrimonas rubra</name>
    <dbReference type="NCBI Taxonomy" id="1035890"/>
    <lineage>
        <taxon>Bacteria</taxon>
        <taxon>Pseudomonadati</taxon>
        <taxon>Bacteroidota</taxon>
        <taxon>Chitinophagia</taxon>
        <taxon>Chitinophagales</taxon>
        <taxon>Chitinophagaceae</taxon>
        <taxon>Terrimonas</taxon>
    </lineage>
</organism>
<proteinExistence type="predicted"/>
<protein>
    <recommendedName>
        <fullName evidence="5">Lipocalin-like domain-containing protein</fullName>
    </recommendedName>
</protein>
<dbReference type="EMBL" id="JBHUOZ010000001">
    <property type="protein sequence ID" value="MFD2919550.1"/>
    <property type="molecule type" value="Genomic_DNA"/>
</dbReference>
<name>A0ABW6A517_9BACT</name>
<dbReference type="RefSeq" id="WP_386096849.1">
    <property type="nucleotide sequence ID" value="NZ_JBHUOZ010000001.1"/>
</dbReference>
<feature type="region of interest" description="Disordered" evidence="1">
    <location>
        <begin position="21"/>
        <end position="40"/>
    </location>
</feature>
<evidence type="ECO:0008006" key="5">
    <source>
        <dbReference type="Google" id="ProtNLM"/>
    </source>
</evidence>
<keyword evidence="2" id="KW-0732">Signal</keyword>
<reference evidence="4" key="1">
    <citation type="journal article" date="2019" name="Int. J. Syst. Evol. Microbiol.">
        <title>The Global Catalogue of Microorganisms (GCM) 10K type strain sequencing project: providing services to taxonomists for standard genome sequencing and annotation.</title>
        <authorList>
            <consortium name="The Broad Institute Genomics Platform"/>
            <consortium name="The Broad Institute Genome Sequencing Center for Infectious Disease"/>
            <person name="Wu L."/>
            <person name="Ma J."/>
        </authorList>
    </citation>
    <scope>NUCLEOTIDE SEQUENCE [LARGE SCALE GENOMIC DNA]</scope>
    <source>
        <strain evidence="4">KCTC 23299</strain>
    </source>
</reference>
<evidence type="ECO:0000313" key="4">
    <source>
        <dbReference type="Proteomes" id="UP001597511"/>
    </source>
</evidence>
<gene>
    <name evidence="3" type="ORF">ACFS6H_07530</name>
</gene>
<dbReference type="Proteomes" id="UP001597511">
    <property type="component" value="Unassembled WGS sequence"/>
</dbReference>
<accession>A0ABW6A517</accession>
<evidence type="ECO:0000313" key="3">
    <source>
        <dbReference type="EMBL" id="MFD2919550.1"/>
    </source>
</evidence>
<sequence>MRSVTYVLLAAVLFVACNNSSDNNTSESKDTLQPAAPVKEPANEVSFTVADQSVTTKAWNINLFGQNNSNGVSFNVTTTQADSLPAVNINVNSIQPGTYSFISGAGTLNSPNKAYGEYSPAAVNGKREHYFFQSGSVTISSIDTAKGILNASFEGEVKNEKGKSLTISNGKITEGVMQKGVTRF</sequence>
<evidence type="ECO:0000256" key="1">
    <source>
        <dbReference type="SAM" id="MobiDB-lite"/>
    </source>
</evidence>
<feature type="chain" id="PRO_5045616116" description="Lipocalin-like domain-containing protein" evidence="2">
    <location>
        <begin position="22"/>
        <end position="184"/>
    </location>
</feature>